<accession>A0A486XI65</accession>
<reference evidence="1" key="1">
    <citation type="submission" date="2019-04" db="EMBL/GenBank/DDBJ databases">
        <authorList>
            <person name="Brambilla D."/>
        </authorList>
    </citation>
    <scope>NUCLEOTIDE SEQUENCE</scope>
    <source>
        <strain evidence="1">BAL1</strain>
    </source>
</reference>
<dbReference type="EMBL" id="CAAJGR010000001">
    <property type="protein sequence ID" value="VHN99448.1"/>
    <property type="molecule type" value="Genomic_DNA"/>
</dbReference>
<evidence type="ECO:0000313" key="1">
    <source>
        <dbReference type="EMBL" id="VHN99448.1"/>
    </source>
</evidence>
<gene>
    <name evidence="1" type="ORF">BAL341_002</name>
</gene>
<name>A0A486XI65_9GAMM</name>
<organism evidence="1">
    <name type="scientific">Rheinheimera sp. BAL341</name>
    <dbReference type="NCBI Taxonomy" id="1708203"/>
    <lineage>
        <taxon>Bacteria</taxon>
        <taxon>Pseudomonadati</taxon>
        <taxon>Pseudomonadota</taxon>
        <taxon>Gammaproteobacteria</taxon>
        <taxon>Chromatiales</taxon>
        <taxon>Chromatiaceae</taxon>
        <taxon>Rheinheimera</taxon>
    </lineage>
</organism>
<dbReference type="AlphaFoldDB" id="A0A486XI65"/>
<protein>
    <submittedName>
        <fullName evidence="1">Uncharacterized protein</fullName>
    </submittedName>
</protein>
<proteinExistence type="predicted"/>
<sequence>MKVVDISAESSNIGLTLDELLIVNAALNEVCNGMAIFEFETRLGADRERVALLLKEVGLLLDRMEKN</sequence>